<protein>
    <submittedName>
        <fullName evidence="5">LysR family transcriptional regulator</fullName>
    </submittedName>
</protein>
<dbReference type="InterPro" id="IPR000847">
    <property type="entry name" value="LysR_HTH_N"/>
</dbReference>
<keyword evidence="2" id="KW-0805">Transcription regulation</keyword>
<dbReference type="InterPro" id="IPR036388">
    <property type="entry name" value="WH-like_DNA-bd_sf"/>
</dbReference>
<dbReference type="Proteomes" id="UP000438182">
    <property type="component" value="Unassembled WGS sequence"/>
</dbReference>
<accession>A0A6I4P0T2</accession>
<keyword evidence="6" id="KW-1185">Reference proteome</keyword>
<feature type="domain" description="HTH lysR-type" evidence="4">
    <location>
        <begin position="12"/>
        <end position="63"/>
    </location>
</feature>
<dbReference type="Gene3D" id="1.10.10.10">
    <property type="entry name" value="Winged helix-like DNA-binding domain superfamily/Winged helix DNA-binding domain"/>
    <property type="match status" value="1"/>
</dbReference>
<dbReference type="GO" id="GO:0003700">
    <property type="term" value="F:DNA-binding transcription factor activity"/>
    <property type="evidence" value="ECO:0007669"/>
    <property type="project" value="InterPro"/>
</dbReference>
<dbReference type="Pfam" id="PF00126">
    <property type="entry name" value="HTH_1"/>
    <property type="match status" value="1"/>
</dbReference>
<organism evidence="5 6">
    <name type="scientific">Agromyces seonyuensis</name>
    <dbReference type="NCBI Taxonomy" id="2662446"/>
    <lineage>
        <taxon>Bacteria</taxon>
        <taxon>Bacillati</taxon>
        <taxon>Actinomycetota</taxon>
        <taxon>Actinomycetes</taxon>
        <taxon>Micrococcales</taxon>
        <taxon>Microbacteriaceae</taxon>
        <taxon>Agromyces</taxon>
    </lineage>
</organism>
<evidence type="ECO:0000256" key="1">
    <source>
        <dbReference type="ARBA" id="ARBA00009437"/>
    </source>
</evidence>
<keyword evidence="3" id="KW-0804">Transcription</keyword>
<dbReference type="InterPro" id="IPR036390">
    <property type="entry name" value="WH_DNA-bd_sf"/>
</dbReference>
<dbReference type="SUPFAM" id="SSF46785">
    <property type="entry name" value="Winged helix' DNA-binding domain"/>
    <property type="match status" value="1"/>
</dbReference>
<dbReference type="PRINTS" id="PR00039">
    <property type="entry name" value="HTHLYSR"/>
</dbReference>
<comment type="caution">
    <text evidence="5">The sequence shown here is derived from an EMBL/GenBank/DDBJ whole genome shotgun (WGS) entry which is preliminary data.</text>
</comment>
<dbReference type="RefSeq" id="WP_160426625.1">
    <property type="nucleotide sequence ID" value="NZ_WSTA01000091.1"/>
</dbReference>
<evidence type="ECO:0000313" key="5">
    <source>
        <dbReference type="EMBL" id="MWB99971.1"/>
    </source>
</evidence>
<gene>
    <name evidence="5" type="ORF">GB864_15600</name>
</gene>
<comment type="similarity">
    <text evidence="1">Belongs to the LysR transcriptional regulatory family.</text>
</comment>
<evidence type="ECO:0000256" key="2">
    <source>
        <dbReference type="ARBA" id="ARBA00023015"/>
    </source>
</evidence>
<reference evidence="5 6" key="1">
    <citation type="submission" date="2019-12" db="EMBL/GenBank/DDBJ databases">
        <authorList>
            <person name="Kim Y.S."/>
        </authorList>
    </citation>
    <scope>NUCLEOTIDE SEQUENCE [LARGE SCALE GENOMIC DNA]</scope>
    <source>
        <strain evidence="5 6">MMS17-SY077</strain>
    </source>
</reference>
<dbReference type="PANTHER" id="PTHR30126:SF39">
    <property type="entry name" value="HTH-TYPE TRANSCRIPTIONAL REGULATOR CYSL"/>
    <property type="match status" value="1"/>
</dbReference>
<sequence>MTRQLDLRAACEAFVAVARRESFTAGATAAGLTQSVASRRVAALEAHLGAPLFERSSRRVELTAFGRGVLASAIKLVDAAAELEDDAERARRRPIALAVPGFVDAAAAARLCADAAPDAVLELVPATPAERADGLRSGRFELALLHVEPDRAEWSSPLGVASATRGSAPRPFHFAELRGGRGAARLRRLHLSPEDDVPQVRDRVERVRNGAGLVPAQLRVAASTISAMAAAHGDDLVLATPVEAAAHGLHWHPLGELHLGRGYALGHRDAALAGRVREAIGERIPALLGATARVPAGASA</sequence>
<name>A0A6I4P0T2_9MICO</name>
<evidence type="ECO:0000313" key="6">
    <source>
        <dbReference type="Proteomes" id="UP000438182"/>
    </source>
</evidence>
<evidence type="ECO:0000259" key="4">
    <source>
        <dbReference type="PROSITE" id="PS50931"/>
    </source>
</evidence>
<dbReference type="PANTHER" id="PTHR30126">
    <property type="entry name" value="HTH-TYPE TRANSCRIPTIONAL REGULATOR"/>
    <property type="match status" value="1"/>
</dbReference>
<dbReference type="GO" id="GO:0000976">
    <property type="term" value="F:transcription cis-regulatory region binding"/>
    <property type="evidence" value="ECO:0007669"/>
    <property type="project" value="TreeGrafter"/>
</dbReference>
<dbReference type="AlphaFoldDB" id="A0A6I4P0T2"/>
<proteinExistence type="inferred from homology"/>
<dbReference type="SUPFAM" id="SSF53850">
    <property type="entry name" value="Periplasmic binding protein-like II"/>
    <property type="match status" value="1"/>
</dbReference>
<dbReference type="EMBL" id="WSTA01000091">
    <property type="protein sequence ID" value="MWB99971.1"/>
    <property type="molecule type" value="Genomic_DNA"/>
</dbReference>
<dbReference type="PROSITE" id="PS50931">
    <property type="entry name" value="HTH_LYSR"/>
    <property type="match status" value="1"/>
</dbReference>
<evidence type="ECO:0000256" key="3">
    <source>
        <dbReference type="ARBA" id="ARBA00023163"/>
    </source>
</evidence>